<dbReference type="InterPro" id="IPR035979">
    <property type="entry name" value="RBD_domain_sf"/>
</dbReference>
<gene>
    <name evidence="2" type="primary">RBPMS2_1</name>
    <name evidence="2" type="ORF">DERP_010306</name>
</gene>
<comment type="caution">
    <text evidence="2">The sequence shown here is derived from an EMBL/GenBank/DDBJ whole genome shotgun (WGS) entry which is preliminary data.</text>
</comment>
<dbReference type="Gene3D" id="3.30.70.330">
    <property type="match status" value="1"/>
</dbReference>
<protein>
    <submittedName>
        <fullName evidence="2">RNA-binding protein with multiple splicing 2</fullName>
    </submittedName>
</protein>
<dbReference type="Proteomes" id="UP000887458">
    <property type="component" value="Unassembled WGS sequence"/>
</dbReference>
<accession>A0ABQ8IYU5</accession>
<sequence>MHNKSGAPVAFVEFTDIRLATHAMNALQGFILFSSSDRGGGIRIEYAKNKMGDISGGSSSGGSSSVGGSSINSQPLNHHHNHNHQHQHQNNHISQHHLQLHHHNNDIVNSIGHD</sequence>
<dbReference type="SUPFAM" id="SSF54928">
    <property type="entry name" value="RNA-binding domain, RBD"/>
    <property type="match status" value="1"/>
</dbReference>
<organism evidence="2 3">
    <name type="scientific">Dermatophagoides pteronyssinus</name>
    <name type="common">European house dust mite</name>
    <dbReference type="NCBI Taxonomy" id="6956"/>
    <lineage>
        <taxon>Eukaryota</taxon>
        <taxon>Metazoa</taxon>
        <taxon>Ecdysozoa</taxon>
        <taxon>Arthropoda</taxon>
        <taxon>Chelicerata</taxon>
        <taxon>Arachnida</taxon>
        <taxon>Acari</taxon>
        <taxon>Acariformes</taxon>
        <taxon>Sarcoptiformes</taxon>
        <taxon>Astigmata</taxon>
        <taxon>Psoroptidia</taxon>
        <taxon>Analgoidea</taxon>
        <taxon>Pyroglyphidae</taxon>
        <taxon>Dermatophagoidinae</taxon>
        <taxon>Dermatophagoides</taxon>
    </lineage>
</organism>
<feature type="compositionally biased region" description="Basic residues" evidence="1">
    <location>
        <begin position="77"/>
        <end position="98"/>
    </location>
</feature>
<evidence type="ECO:0000256" key="1">
    <source>
        <dbReference type="SAM" id="MobiDB-lite"/>
    </source>
</evidence>
<proteinExistence type="predicted"/>
<evidence type="ECO:0000313" key="3">
    <source>
        <dbReference type="Proteomes" id="UP000887458"/>
    </source>
</evidence>
<feature type="compositionally biased region" description="Low complexity" evidence="1">
    <location>
        <begin position="61"/>
        <end position="70"/>
    </location>
</feature>
<feature type="region of interest" description="Disordered" evidence="1">
    <location>
        <begin position="51"/>
        <end position="98"/>
    </location>
</feature>
<dbReference type="InterPro" id="IPR012677">
    <property type="entry name" value="Nucleotide-bd_a/b_plait_sf"/>
</dbReference>
<evidence type="ECO:0000313" key="2">
    <source>
        <dbReference type="EMBL" id="KAH9415450.1"/>
    </source>
</evidence>
<reference evidence="2 3" key="1">
    <citation type="journal article" date="2018" name="J. Allergy Clin. Immunol.">
        <title>High-quality assembly of Dermatophagoides pteronyssinus genome and transcriptome reveals a wide range of novel allergens.</title>
        <authorList>
            <person name="Liu X.Y."/>
            <person name="Yang K.Y."/>
            <person name="Wang M.Q."/>
            <person name="Kwok J.S."/>
            <person name="Zeng X."/>
            <person name="Yang Z."/>
            <person name="Xiao X.J."/>
            <person name="Lau C.P."/>
            <person name="Li Y."/>
            <person name="Huang Z.M."/>
            <person name="Ba J.G."/>
            <person name="Yim A.K."/>
            <person name="Ouyang C.Y."/>
            <person name="Ngai S.M."/>
            <person name="Chan T.F."/>
            <person name="Leung E.L."/>
            <person name="Liu L."/>
            <person name="Liu Z.G."/>
            <person name="Tsui S.K."/>
        </authorList>
    </citation>
    <scope>NUCLEOTIDE SEQUENCE [LARGE SCALE GENOMIC DNA]</scope>
    <source>
        <strain evidence="2">Derp</strain>
    </source>
</reference>
<keyword evidence="3" id="KW-1185">Reference proteome</keyword>
<name>A0ABQ8IYU5_DERPT</name>
<reference evidence="2 3" key="2">
    <citation type="journal article" date="2022" name="Mol. Biol. Evol.">
        <title>Comparative Genomics Reveals Insights into the Divergent Evolution of Astigmatic Mites and Household Pest Adaptations.</title>
        <authorList>
            <person name="Xiong Q."/>
            <person name="Wan A.T."/>
            <person name="Liu X."/>
            <person name="Fung C.S."/>
            <person name="Xiao X."/>
            <person name="Malainual N."/>
            <person name="Hou J."/>
            <person name="Wang L."/>
            <person name="Wang M."/>
            <person name="Yang K.Y."/>
            <person name="Cui Y."/>
            <person name="Leung E.L."/>
            <person name="Nong W."/>
            <person name="Shin S.K."/>
            <person name="Au S.W."/>
            <person name="Jeong K.Y."/>
            <person name="Chew F.T."/>
            <person name="Hui J.H."/>
            <person name="Leung T.F."/>
            <person name="Tungtrongchitr A."/>
            <person name="Zhong N."/>
            <person name="Liu Z."/>
            <person name="Tsui S.K."/>
        </authorList>
    </citation>
    <scope>NUCLEOTIDE SEQUENCE [LARGE SCALE GENOMIC DNA]</scope>
    <source>
        <strain evidence="2">Derp</strain>
    </source>
</reference>
<dbReference type="EMBL" id="NJHN03000096">
    <property type="protein sequence ID" value="KAH9415450.1"/>
    <property type="molecule type" value="Genomic_DNA"/>
</dbReference>